<organism evidence="1 2">
    <name type="scientific">Solibacillus palustris</name>
    <dbReference type="NCBI Taxonomy" id="2908203"/>
    <lineage>
        <taxon>Bacteria</taxon>
        <taxon>Bacillati</taxon>
        <taxon>Bacillota</taxon>
        <taxon>Bacilli</taxon>
        <taxon>Bacillales</taxon>
        <taxon>Caryophanaceae</taxon>
        <taxon>Solibacillus</taxon>
    </lineage>
</organism>
<dbReference type="EMBL" id="JAKZFC010000003">
    <property type="protein sequence ID" value="MCH7322225.1"/>
    <property type="molecule type" value="Genomic_DNA"/>
</dbReference>
<gene>
    <name evidence="1" type="ORF">LZ480_10010</name>
</gene>
<dbReference type="Proteomes" id="UP001316087">
    <property type="component" value="Unassembled WGS sequence"/>
</dbReference>
<reference evidence="1 2" key="1">
    <citation type="submission" date="2022-03" db="EMBL/GenBank/DDBJ databases">
        <authorList>
            <person name="Jo J.-H."/>
            <person name="Im W.-T."/>
        </authorList>
    </citation>
    <scope>NUCLEOTIDE SEQUENCE [LARGE SCALE GENOMIC DNA]</scope>
    <source>
        <strain evidence="1 2">MA9</strain>
    </source>
</reference>
<keyword evidence="2" id="KW-1185">Reference proteome</keyword>
<accession>A0ABS9UE06</accession>
<evidence type="ECO:0000313" key="2">
    <source>
        <dbReference type="Proteomes" id="UP001316087"/>
    </source>
</evidence>
<dbReference type="RefSeq" id="WP_241369294.1">
    <property type="nucleotide sequence ID" value="NZ_JAKZFC010000003.1"/>
</dbReference>
<sequence length="134" mass="15551">MERIILFDGECNFCDASVQFILTRDTKAVFQFASLQSEIGQGLLKKFQVPVDIDSLVLLEGERYYLKSTAALRIAGQLDGLWKLMFGVILVPRPLRDAIYSYFAKNRYRWFGKKEACMLPTVEQRSRFLVDRKE</sequence>
<dbReference type="InterPro" id="IPR052927">
    <property type="entry name" value="DCC_oxidoreductase"/>
</dbReference>
<dbReference type="PANTHER" id="PTHR33639">
    <property type="entry name" value="THIOL-DISULFIDE OXIDOREDUCTASE DCC"/>
    <property type="match status" value="1"/>
</dbReference>
<dbReference type="PANTHER" id="PTHR33639:SF2">
    <property type="entry name" value="DUF393 DOMAIN-CONTAINING PROTEIN"/>
    <property type="match status" value="1"/>
</dbReference>
<name>A0ABS9UE06_9BACL</name>
<protein>
    <submittedName>
        <fullName evidence="1">Thiol-disulfide oxidoreductase DCC family protein</fullName>
    </submittedName>
</protein>
<proteinExistence type="predicted"/>
<comment type="caution">
    <text evidence="1">The sequence shown here is derived from an EMBL/GenBank/DDBJ whole genome shotgun (WGS) entry which is preliminary data.</text>
</comment>
<evidence type="ECO:0000313" key="1">
    <source>
        <dbReference type="EMBL" id="MCH7322225.1"/>
    </source>
</evidence>
<dbReference type="Pfam" id="PF04134">
    <property type="entry name" value="DCC1-like"/>
    <property type="match status" value="1"/>
</dbReference>
<dbReference type="InterPro" id="IPR007263">
    <property type="entry name" value="DCC1-like"/>
</dbReference>